<sequence>MSLASRLPRGATLTDASFEARHRIVQGFVWLNVPVLALIGFVFSGEPALHVAAIMAAIVGLAVAGRVVASAGLRADVTSMALMGCSYAAIHFSGGRLDSHFHLFVSLVFVALYQRWTALLTAIVTVVLHHAVLGLLAPEHVFGMVGVAHAGHGGGAALTTVLPLVGLHAGFVVIEVVAILTWWHFAEQSEREVHAALQANADARAAATEAAAAVEADARAAEHARAARLSALIDSISAQADRISRQAMSAAEAVAQMDGQMTVLTHGAHAVAEQAGRAASAAEEGRGVAATAQQQVTQLEVAAKEIAEVNTLITEIAGQTNLLALNATIEAARAGEAGKGFAVVSAEVKDLARETTSSASSIADLVTRVQAGTDQVSESIRATGAAISAITSVQDQISQAVAEQVAAAGVVSARLDEAAEAAREIAAGVDALRDSAHGALTDVGA</sequence>
<keyword evidence="6" id="KW-1185">Reference proteome</keyword>
<dbReference type="EMBL" id="BKAL01000003">
    <property type="protein sequence ID" value="GEP68565.1"/>
    <property type="molecule type" value="Genomic_DNA"/>
</dbReference>
<keyword evidence="3" id="KW-0812">Transmembrane</keyword>
<keyword evidence="3" id="KW-0472">Membrane</keyword>
<evidence type="ECO:0000313" key="6">
    <source>
        <dbReference type="Proteomes" id="UP000321798"/>
    </source>
</evidence>
<dbReference type="AlphaFoldDB" id="A0A512PBI6"/>
<feature type="transmembrane region" description="Helical" evidence="3">
    <location>
        <begin position="116"/>
        <end position="137"/>
    </location>
</feature>
<dbReference type="SUPFAM" id="SSF58104">
    <property type="entry name" value="Methyl-accepting chemotaxis protein (MCP) signaling domain"/>
    <property type="match status" value="1"/>
</dbReference>
<evidence type="ECO:0000259" key="4">
    <source>
        <dbReference type="PROSITE" id="PS50111"/>
    </source>
</evidence>
<dbReference type="GO" id="GO:0016020">
    <property type="term" value="C:membrane"/>
    <property type="evidence" value="ECO:0007669"/>
    <property type="project" value="InterPro"/>
</dbReference>
<reference evidence="5 6" key="1">
    <citation type="submission" date="2019-07" db="EMBL/GenBank/DDBJ databases">
        <title>Whole genome shotgun sequence of Cellulomonas soli NBRC 109434.</title>
        <authorList>
            <person name="Hosoyama A."/>
            <person name="Uohara A."/>
            <person name="Ohji S."/>
            <person name="Ichikawa N."/>
        </authorList>
    </citation>
    <scope>NUCLEOTIDE SEQUENCE [LARGE SCALE GENOMIC DNA]</scope>
    <source>
        <strain evidence="5 6">NBRC 109434</strain>
    </source>
</reference>
<protein>
    <recommendedName>
        <fullName evidence="4">Methyl-accepting transducer domain-containing protein</fullName>
    </recommendedName>
</protein>
<proteinExistence type="predicted"/>
<comment type="caution">
    <text evidence="5">The sequence shown here is derived from an EMBL/GenBank/DDBJ whole genome shotgun (WGS) entry which is preliminary data.</text>
</comment>
<feature type="transmembrane region" description="Helical" evidence="3">
    <location>
        <begin position="24"/>
        <end position="43"/>
    </location>
</feature>
<dbReference type="Pfam" id="PF00015">
    <property type="entry name" value="MCPsignal"/>
    <property type="match status" value="1"/>
</dbReference>
<feature type="transmembrane region" description="Helical" evidence="3">
    <location>
        <begin position="157"/>
        <end position="183"/>
    </location>
</feature>
<dbReference type="RefSeq" id="WP_146952296.1">
    <property type="nucleotide sequence ID" value="NZ_BAABBJ010000009.1"/>
</dbReference>
<evidence type="ECO:0000256" key="3">
    <source>
        <dbReference type="SAM" id="Phobius"/>
    </source>
</evidence>
<dbReference type="PANTHER" id="PTHR32089">
    <property type="entry name" value="METHYL-ACCEPTING CHEMOTAXIS PROTEIN MCPB"/>
    <property type="match status" value="1"/>
</dbReference>
<dbReference type="OrthoDB" id="1115140at2"/>
<keyword evidence="3" id="KW-1133">Transmembrane helix</keyword>
<dbReference type="Proteomes" id="UP000321798">
    <property type="component" value="Unassembled WGS sequence"/>
</dbReference>
<evidence type="ECO:0000313" key="5">
    <source>
        <dbReference type="EMBL" id="GEP68565.1"/>
    </source>
</evidence>
<dbReference type="SMART" id="SM00283">
    <property type="entry name" value="MA"/>
    <property type="match status" value="1"/>
</dbReference>
<dbReference type="PROSITE" id="PS50111">
    <property type="entry name" value="CHEMOTAXIS_TRANSDUC_2"/>
    <property type="match status" value="1"/>
</dbReference>
<organism evidence="5 6">
    <name type="scientific">Cellulomonas soli</name>
    <dbReference type="NCBI Taxonomy" id="931535"/>
    <lineage>
        <taxon>Bacteria</taxon>
        <taxon>Bacillati</taxon>
        <taxon>Actinomycetota</taxon>
        <taxon>Actinomycetes</taxon>
        <taxon>Micrococcales</taxon>
        <taxon>Cellulomonadaceae</taxon>
        <taxon>Cellulomonas</taxon>
    </lineage>
</organism>
<dbReference type="Gene3D" id="1.10.287.950">
    <property type="entry name" value="Methyl-accepting chemotaxis protein"/>
    <property type="match status" value="1"/>
</dbReference>
<keyword evidence="1 2" id="KW-0807">Transducer</keyword>
<feature type="transmembrane region" description="Helical" evidence="3">
    <location>
        <begin position="49"/>
        <end position="73"/>
    </location>
</feature>
<dbReference type="InterPro" id="IPR004089">
    <property type="entry name" value="MCPsignal_dom"/>
</dbReference>
<evidence type="ECO:0000256" key="2">
    <source>
        <dbReference type="PROSITE-ProRule" id="PRU00284"/>
    </source>
</evidence>
<dbReference type="GO" id="GO:0007165">
    <property type="term" value="P:signal transduction"/>
    <property type="evidence" value="ECO:0007669"/>
    <property type="project" value="UniProtKB-KW"/>
</dbReference>
<accession>A0A512PBI6</accession>
<evidence type="ECO:0000256" key="1">
    <source>
        <dbReference type="ARBA" id="ARBA00023224"/>
    </source>
</evidence>
<name>A0A512PBI6_9CELL</name>
<feature type="domain" description="Methyl-accepting transducer" evidence="4">
    <location>
        <begin position="218"/>
        <end position="440"/>
    </location>
</feature>
<gene>
    <name evidence="5" type="ORF">CSO01_12800</name>
</gene>
<dbReference type="PANTHER" id="PTHR32089:SF112">
    <property type="entry name" value="LYSOZYME-LIKE PROTEIN-RELATED"/>
    <property type="match status" value="1"/>
</dbReference>